<keyword evidence="1" id="KW-0732">Signal</keyword>
<comment type="caution">
    <text evidence="2">The sequence shown here is derived from an EMBL/GenBank/DDBJ whole genome shotgun (WGS) entry which is preliminary data.</text>
</comment>
<evidence type="ECO:0000313" key="3">
    <source>
        <dbReference type="Proteomes" id="UP000070529"/>
    </source>
</evidence>
<evidence type="ECO:0000313" key="2">
    <source>
        <dbReference type="EMBL" id="KXF80797.1"/>
    </source>
</evidence>
<gene>
    <name evidence="2" type="ORF">ATN88_16090</name>
</gene>
<proteinExistence type="predicted"/>
<dbReference type="AlphaFoldDB" id="A0A135I5W5"/>
<sequence>MRYLKVLSVMMILLPKSAIAFNGDYESKSSRIDGGLLSPRMIFNAPYSLCRADGISDADCGSFSLDIGGETFKATYYSESAKDKDKAFYSSLSRNDAEKLERDYILEGRSENKWKIPTLGQLENLYQRGLIRRGQRYWYRADSNGALKLAAKGYTDLLPSTGAIDRLVTDKLSSNCSEDTCNGWNNLQPWVLQTATGSSFAIRYDYGYKQGGRNLRWSKQWGANNLPIPGDATEVWIEIWHNGSLHYSGKNYHIERERGTANVMCIKQYGSLAVHSAELKRGACW</sequence>
<protein>
    <recommendedName>
        <fullName evidence="4">C-type lysozyme inhibitor domain-containing protein</fullName>
    </recommendedName>
</protein>
<feature type="signal peptide" evidence="1">
    <location>
        <begin position="1"/>
        <end position="20"/>
    </location>
</feature>
<accession>A0A135I5W5</accession>
<evidence type="ECO:0000256" key="1">
    <source>
        <dbReference type="SAM" id="SignalP"/>
    </source>
</evidence>
<feature type="chain" id="PRO_5007465634" description="C-type lysozyme inhibitor domain-containing protein" evidence="1">
    <location>
        <begin position="21"/>
        <end position="285"/>
    </location>
</feature>
<dbReference type="EMBL" id="LNTY01000049">
    <property type="protein sequence ID" value="KXF80797.1"/>
    <property type="molecule type" value="Genomic_DNA"/>
</dbReference>
<keyword evidence="3" id="KW-1185">Reference proteome</keyword>
<name>A0A135I5W5_9GAMM</name>
<reference evidence="2 3" key="1">
    <citation type="submission" date="2015-11" db="EMBL/GenBank/DDBJ databases">
        <title>Genomic Taxonomy of the Vibrionaceae.</title>
        <authorList>
            <person name="Gomez-Gil B."/>
            <person name="Enciso-Ibarra J."/>
        </authorList>
    </citation>
    <scope>NUCLEOTIDE SEQUENCE [LARGE SCALE GENOMIC DNA]</scope>
    <source>
        <strain evidence="2 3">CAIM 912</strain>
    </source>
</reference>
<organism evidence="2 3">
    <name type="scientific">Enterovibrio coralii</name>
    <dbReference type="NCBI Taxonomy" id="294935"/>
    <lineage>
        <taxon>Bacteria</taxon>
        <taxon>Pseudomonadati</taxon>
        <taxon>Pseudomonadota</taxon>
        <taxon>Gammaproteobacteria</taxon>
        <taxon>Vibrionales</taxon>
        <taxon>Vibrionaceae</taxon>
        <taxon>Enterovibrio</taxon>
    </lineage>
</organism>
<evidence type="ECO:0008006" key="4">
    <source>
        <dbReference type="Google" id="ProtNLM"/>
    </source>
</evidence>
<dbReference type="Proteomes" id="UP000070529">
    <property type="component" value="Unassembled WGS sequence"/>
</dbReference>